<dbReference type="Pfam" id="PF03732">
    <property type="entry name" value="Retrotrans_gag"/>
    <property type="match status" value="1"/>
</dbReference>
<reference evidence="4" key="1">
    <citation type="submission" date="2025-08" db="UniProtKB">
        <authorList>
            <consortium name="RefSeq"/>
        </authorList>
    </citation>
    <scope>IDENTIFICATION</scope>
    <source>
        <strain evidence="4">OHB3-1</strain>
    </source>
</reference>
<feature type="compositionally biased region" description="Pro residues" evidence="1">
    <location>
        <begin position="364"/>
        <end position="376"/>
    </location>
</feature>
<proteinExistence type="predicted"/>
<sequence length="410" mass="46297">MAENVVPNPIHVADQKDRAMRDYAATILEDLNSSVMNPLPADAQFEFKPMMLQMLNIICQFGGLEHEDPRSHLKSFIKVANTCRLPGISDDALRLTLFPFSLSGQATAWLNAFPSGTITTWSDMVDKFLVKYFPPTRNADVREEIISFRQKENEAVNVAWEHFKDLIRNCPNIGIPACVQIEHFFRGCDIPTKMMLNGAANGKFTSKSFNEIVEILDQLSEHNDQWYSERSRTQSKRADPAGVLALDNMTSMQKQIDTITQMLKNMEKNNAAAASAPATTNPSPVYQIAESTCYYCGDQHPSENCPSNPSSMYYVGQMNQQKFNPYSNTYDPGWKQHPNFSWSGQGSSSDTGQNQQYKQAYTPPGFPNSPAFPPTPHQYNQQKNYVQPVQQNLSNMEILMKEFITKNDAQ</sequence>
<dbReference type="KEGG" id="mcha:111024107"/>
<feature type="region of interest" description="Disordered" evidence="1">
    <location>
        <begin position="337"/>
        <end position="380"/>
    </location>
</feature>
<protein>
    <submittedName>
        <fullName evidence="4">Uncharacterized protein LOC111024107</fullName>
    </submittedName>
</protein>
<evidence type="ECO:0000313" key="3">
    <source>
        <dbReference type="Proteomes" id="UP000504603"/>
    </source>
</evidence>
<evidence type="ECO:0000259" key="2">
    <source>
        <dbReference type="Pfam" id="PF03732"/>
    </source>
</evidence>
<dbReference type="RefSeq" id="XP_022157400.1">
    <property type="nucleotide sequence ID" value="XM_022301708.1"/>
</dbReference>
<evidence type="ECO:0000256" key="1">
    <source>
        <dbReference type="SAM" id="MobiDB-lite"/>
    </source>
</evidence>
<keyword evidence="3" id="KW-1185">Reference proteome</keyword>
<dbReference type="OrthoDB" id="1923650at2759"/>
<feature type="compositionally biased region" description="Polar residues" evidence="1">
    <location>
        <begin position="338"/>
        <end position="359"/>
    </location>
</feature>
<evidence type="ECO:0000313" key="4">
    <source>
        <dbReference type="RefSeq" id="XP_022157400.1"/>
    </source>
</evidence>
<gene>
    <name evidence="4" type="primary">LOC111024107</name>
</gene>
<dbReference type="AlphaFoldDB" id="A0A6J1DSZ5"/>
<dbReference type="GeneID" id="111024107"/>
<dbReference type="InterPro" id="IPR005162">
    <property type="entry name" value="Retrotrans_gag_dom"/>
</dbReference>
<feature type="domain" description="Retrotransposon gag" evidence="2">
    <location>
        <begin position="97"/>
        <end position="187"/>
    </location>
</feature>
<accession>A0A6J1DSZ5</accession>
<dbReference type="Proteomes" id="UP000504603">
    <property type="component" value="Unplaced"/>
</dbReference>
<dbReference type="PANTHER" id="PTHR33223:SF6">
    <property type="entry name" value="CCHC-TYPE DOMAIN-CONTAINING PROTEIN"/>
    <property type="match status" value="1"/>
</dbReference>
<name>A0A6J1DSZ5_MOMCH</name>
<organism evidence="3 4">
    <name type="scientific">Momordica charantia</name>
    <name type="common">Bitter gourd</name>
    <name type="synonym">Balsam pear</name>
    <dbReference type="NCBI Taxonomy" id="3673"/>
    <lineage>
        <taxon>Eukaryota</taxon>
        <taxon>Viridiplantae</taxon>
        <taxon>Streptophyta</taxon>
        <taxon>Embryophyta</taxon>
        <taxon>Tracheophyta</taxon>
        <taxon>Spermatophyta</taxon>
        <taxon>Magnoliopsida</taxon>
        <taxon>eudicotyledons</taxon>
        <taxon>Gunneridae</taxon>
        <taxon>Pentapetalae</taxon>
        <taxon>rosids</taxon>
        <taxon>fabids</taxon>
        <taxon>Cucurbitales</taxon>
        <taxon>Cucurbitaceae</taxon>
        <taxon>Momordiceae</taxon>
        <taxon>Momordica</taxon>
    </lineage>
</organism>
<dbReference type="PANTHER" id="PTHR33223">
    <property type="entry name" value="CCHC-TYPE DOMAIN-CONTAINING PROTEIN"/>
    <property type="match status" value="1"/>
</dbReference>